<organism evidence="2 3">
    <name type="scientific">Toxoplasma gondii TgCatPRC2</name>
    <dbReference type="NCBI Taxonomy" id="1130821"/>
    <lineage>
        <taxon>Eukaryota</taxon>
        <taxon>Sar</taxon>
        <taxon>Alveolata</taxon>
        <taxon>Apicomplexa</taxon>
        <taxon>Conoidasida</taxon>
        <taxon>Coccidia</taxon>
        <taxon>Eucoccidiorida</taxon>
        <taxon>Eimeriorina</taxon>
        <taxon>Sarcocystidae</taxon>
        <taxon>Toxoplasma</taxon>
    </lineage>
</organism>
<dbReference type="Pfam" id="PF11200">
    <property type="entry name" value="DUF2981"/>
    <property type="match status" value="1"/>
</dbReference>
<reference evidence="3" key="1">
    <citation type="submission" date="2016-03" db="EMBL/GenBank/DDBJ databases">
        <authorList>
            <person name="Sibley D."/>
            <person name="Venepally P."/>
            <person name="Karamycheva S."/>
            <person name="Hadjithomas M."/>
            <person name="Khan A."/>
            <person name="Brunk B."/>
            <person name="Roos D."/>
            <person name="Caler E."/>
            <person name="Lorenzi H."/>
        </authorList>
    </citation>
    <scope>NUCLEOTIDE SEQUENCE [LARGE SCALE GENOMIC DNA]</scope>
    <source>
        <strain evidence="3">TgCatPRC2</strain>
    </source>
</reference>
<name>A0A151HFN8_TOXGO</name>
<dbReference type="Proteomes" id="UP000075225">
    <property type="component" value="Unassembled WGS sequence"/>
</dbReference>
<dbReference type="OrthoDB" id="329887at2759"/>
<feature type="transmembrane region" description="Helical" evidence="1">
    <location>
        <begin position="225"/>
        <end position="250"/>
    </location>
</feature>
<keyword evidence="1" id="KW-0472">Membrane</keyword>
<comment type="caution">
    <text evidence="2">The sequence shown here is derived from an EMBL/GenBank/DDBJ whole genome shotgun (WGS) entry which is preliminary data.</text>
</comment>
<evidence type="ECO:0000256" key="1">
    <source>
        <dbReference type="SAM" id="Phobius"/>
    </source>
</evidence>
<keyword evidence="1 2" id="KW-0812">Transmembrane</keyword>
<feature type="transmembrane region" description="Helical" evidence="1">
    <location>
        <begin position="50"/>
        <end position="70"/>
    </location>
</feature>
<protein>
    <submittedName>
        <fullName evidence="2">Putative transmembrane protein</fullName>
    </submittedName>
</protein>
<sequence>MELASDFKARSFLGFLSIRSGLVVIAFVQILTGVSLYLALGYLRPSLRGAAYFMLLTNIASALLGTWGLWRRNQCVETIYLATYLACLSFLVITVLSFANVVQALPKAPAGVSEGFTQLDKLPHFRNPITSYISEADQHAMLIQILQHSTLPELKMPEMEIPSLPKMPGIPNYEDIPFVPHLNQTEGETEELSAGELPPEAQNLTHQQQEEVTALVKMQKRPVKLAFAGVLGLLALFQLYGIWIIITFIMNKCMSFDELAGAPEQFRPLVGQ</sequence>
<accession>A0A151HFN8</accession>
<dbReference type="EMBL" id="AHZP02001185">
    <property type="protein sequence ID" value="KYK68185.1"/>
    <property type="molecule type" value="Genomic_DNA"/>
</dbReference>
<dbReference type="AlphaFoldDB" id="A0A151HFN8"/>
<gene>
    <name evidence="2" type="ORF">TGPRC2_248380</name>
</gene>
<evidence type="ECO:0000313" key="3">
    <source>
        <dbReference type="Proteomes" id="UP000075225"/>
    </source>
</evidence>
<dbReference type="InterPro" id="IPR021366">
    <property type="entry name" value="DUF2981"/>
</dbReference>
<feature type="transmembrane region" description="Helical" evidence="1">
    <location>
        <begin position="82"/>
        <end position="102"/>
    </location>
</feature>
<dbReference type="VEuPathDB" id="ToxoDB:TGPRC2_248380"/>
<evidence type="ECO:0000313" key="2">
    <source>
        <dbReference type="EMBL" id="KYK68185.1"/>
    </source>
</evidence>
<proteinExistence type="predicted"/>
<keyword evidence="1" id="KW-1133">Transmembrane helix</keyword>
<feature type="transmembrane region" description="Helical" evidence="1">
    <location>
        <begin position="20"/>
        <end position="43"/>
    </location>
</feature>